<keyword evidence="11 15" id="KW-0413">Isomerase</keyword>
<dbReference type="InterPro" id="IPR000297">
    <property type="entry name" value="PPIase_PpiC"/>
</dbReference>
<keyword evidence="17" id="KW-1185">Reference proteome</keyword>
<dbReference type="RefSeq" id="WP_069666836.1">
    <property type="nucleotide sequence ID" value="NZ_JAPFIM010000026.1"/>
</dbReference>
<dbReference type="SUPFAM" id="SSF109998">
    <property type="entry name" value="Triger factor/SurA peptide-binding domain-like"/>
    <property type="match status" value="1"/>
</dbReference>
<dbReference type="InterPro" id="IPR023058">
    <property type="entry name" value="PPIase_PpiC_CS"/>
</dbReference>
<evidence type="ECO:0000256" key="1">
    <source>
        <dbReference type="ARBA" id="ARBA00004382"/>
    </source>
</evidence>
<proteinExistence type="inferred from homology"/>
<dbReference type="PANTHER" id="PTHR47529">
    <property type="entry name" value="PEPTIDYL-PROLYL CIS-TRANS ISOMERASE D"/>
    <property type="match status" value="1"/>
</dbReference>
<organism evidence="15 16">
    <name type="scientific">Vibrio europaeus</name>
    <dbReference type="NCBI Taxonomy" id="300876"/>
    <lineage>
        <taxon>Bacteria</taxon>
        <taxon>Pseudomonadati</taxon>
        <taxon>Pseudomonadota</taxon>
        <taxon>Gammaproteobacteria</taxon>
        <taxon>Vibrionales</taxon>
        <taxon>Vibrionaceae</taxon>
        <taxon>Vibrio</taxon>
        <taxon>Vibrio oreintalis group</taxon>
    </lineage>
</organism>
<evidence type="ECO:0000313" key="16">
    <source>
        <dbReference type="Proteomes" id="UP000094761"/>
    </source>
</evidence>
<protein>
    <recommendedName>
        <fullName evidence="9">Periplasmic chaperone PpiD</fullName>
    </recommendedName>
    <alternativeName>
        <fullName evidence="10">Periplasmic folding chaperone</fullName>
    </alternativeName>
</protein>
<dbReference type="InterPro" id="IPR046357">
    <property type="entry name" value="PPIase_dom_sf"/>
</dbReference>
<dbReference type="Pfam" id="PF00639">
    <property type="entry name" value="Rotamase"/>
    <property type="match status" value="1"/>
</dbReference>
<keyword evidence="2" id="KW-1003">Cell membrane</keyword>
<dbReference type="NCBIfam" id="NF008054">
    <property type="entry name" value="PRK10788.1"/>
    <property type="match status" value="1"/>
</dbReference>
<evidence type="ECO:0000256" key="2">
    <source>
        <dbReference type="ARBA" id="ARBA00022475"/>
    </source>
</evidence>
<dbReference type="Gene3D" id="1.10.4030.10">
    <property type="entry name" value="Porin chaperone SurA, peptide-binding domain"/>
    <property type="match status" value="1"/>
</dbReference>
<sequence length="619" mass="68848">MMDRLREGVNSIAVKIILGLIILSFVFAGVGSYIVGGSNNSAAKVGNVEIGRGEFEQAYQNERNRMQAQLGDYFSNLLADPSYVESFRKSVLDRMVNDLLLEQHAESLGLRVSDTQVRTLILEMPQFQVDGKFDQDIYQTALRRAGFSAESFAEYLRRDLVRNQLLTAIQGSDFSLPGEVEAQSKLLTQTRDIKKVTLSLTDFAAKAELSEEEINDYYKQNPERYTRPEQVKVAYIELSAQQLKDSIKISDEQAKQYYQAHLDKYSSEEQRRVSHILVEGNDEAKAQAILDELNAGADFATLAEEKSDDFGSASEGGSLGWIERDVMDPTFEDAAFALTKVGETTGLVKSEFGYHIIKLDELKDSVAKPYQEVAAEIKQELKDQQAIDQYYELQSELEKVAFEYPDSLDDAAKAISAKIQTTDFISERDAPELLKTPAVLQAIVSPEVKEDGLNSEAIEVAPEHIVVVRVEDSRDETVLPLEDVRSDVVKALANVKGEQTAIELAQNLVEELKQGNQELLSENGLVFGEVETLDRSSPLADVVFSMTKPAEGTVGFAQAKDLNGDIVVVELTKVASDFDPQYNQQIGSQLTQVNAQQDLSGLINILRKTIDIEYYVVTQ</sequence>
<evidence type="ECO:0000256" key="12">
    <source>
        <dbReference type="SAM" id="Phobius"/>
    </source>
</evidence>
<dbReference type="EMBL" id="JAPFIT010000018">
    <property type="protein sequence ID" value="MDC5741318.1"/>
    <property type="molecule type" value="Genomic_DNA"/>
</dbReference>
<dbReference type="Gene3D" id="3.10.50.40">
    <property type="match status" value="1"/>
</dbReference>
<evidence type="ECO:0000259" key="13">
    <source>
        <dbReference type="PROSITE" id="PS50198"/>
    </source>
</evidence>
<comment type="caution">
    <text evidence="15">The sequence shown here is derived from an EMBL/GenBank/DDBJ whole genome shotgun (WGS) entry which is preliminary data.</text>
</comment>
<evidence type="ECO:0000256" key="4">
    <source>
        <dbReference type="ARBA" id="ARBA00022692"/>
    </source>
</evidence>
<dbReference type="SUPFAM" id="SSF54534">
    <property type="entry name" value="FKBP-like"/>
    <property type="match status" value="1"/>
</dbReference>
<evidence type="ECO:0000256" key="5">
    <source>
        <dbReference type="ARBA" id="ARBA00022989"/>
    </source>
</evidence>
<keyword evidence="7" id="KW-0143">Chaperone</keyword>
<dbReference type="InterPro" id="IPR052029">
    <property type="entry name" value="PpiD_chaperone"/>
</dbReference>
<feature type="domain" description="PpiC" evidence="13">
    <location>
        <begin position="268"/>
        <end position="361"/>
    </location>
</feature>
<dbReference type="PROSITE" id="PS01096">
    <property type="entry name" value="PPIC_PPIASE_1"/>
    <property type="match status" value="1"/>
</dbReference>
<dbReference type="PANTHER" id="PTHR47529:SF1">
    <property type="entry name" value="PERIPLASMIC CHAPERONE PPID"/>
    <property type="match status" value="1"/>
</dbReference>
<name>A0A178JGA5_9VIBR</name>
<dbReference type="InterPro" id="IPR027304">
    <property type="entry name" value="Trigger_fact/SurA_dom_sf"/>
</dbReference>
<dbReference type="AlphaFoldDB" id="A0A178JGA5"/>
<evidence type="ECO:0000256" key="9">
    <source>
        <dbReference type="ARBA" id="ARBA00040743"/>
    </source>
</evidence>
<evidence type="ECO:0000256" key="10">
    <source>
        <dbReference type="ARBA" id="ARBA00042775"/>
    </source>
</evidence>
<dbReference type="PROSITE" id="PS50198">
    <property type="entry name" value="PPIC_PPIASE_2"/>
    <property type="match status" value="1"/>
</dbReference>
<keyword evidence="4 12" id="KW-0812">Transmembrane</keyword>
<reference evidence="15 16" key="1">
    <citation type="submission" date="2016-03" db="EMBL/GenBank/DDBJ databases">
        <title>Draft genome sequence of the Vibrio tubiashii subs. europaeus.</title>
        <authorList>
            <person name="Spinard E."/>
            <person name="Dubert J."/>
            <person name="Nelson D.R."/>
            <person name="Barja J.L."/>
        </authorList>
    </citation>
    <scope>NUCLEOTIDE SEQUENCE [LARGE SCALE GENOMIC DNA]</scope>
    <source>
        <strain evidence="16">PP-638</strain>
        <strain evidence="15">PP2-638</strain>
    </source>
</reference>
<dbReference type="OrthoDB" id="9812372at2"/>
<evidence type="ECO:0000256" key="11">
    <source>
        <dbReference type="PROSITE-ProRule" id="PRU00278"/>
    </source>
</evidence>
<keyword evidence="5 12" id="KW-1133">Transmembrane helix</keyword>
<reference evidence="14" key="2">
    <citation type="submission" date="2022-11" db="EMBL/GenBank/DDBJ databases">
        <title>Role of the vibriolysin VemA secreted by the emergent pathogen Vibrio europaeus in the colonization of Manila clam mucus.</title>
        <authorList>
            <person name="Martinez C."/>
            <person name="Rodriguez S."/>
            <person name="Vences A."/>
            <person name="Barja J.L."/>
            <person name="Toranzo A.E."/>
            <person name="Dubert J."/>
        </authorList>
    </citation>
    <scope>NUCLEOTIDE SEQUENCE</scope>
    <source>
        <strain evidence="14">3454</strain>
    </source>
</reference>
<evidence type="ECO:0000256" key="7">
    <source>
        <dbReference type="ARBA" id="ARBA00023186"/>
    </source>
</evidence>
<feature type="transmembrane region" description="Helical" evidence="12">
    <location>
        <begin position="12"/>
        <end position="35"/>
    </location>
</feature>
<evidence type="ECO:0000256" key="3">
    <source>
        <dbReference type="ARBA" id="ARBA00022519"/>
    </source>
</evidence>
<evidence type="ECO:0000313" key="15">
    <source>
        <dbReference type="EMBL" id="OAN00961.1"/>
    </source>
</evidence>
<dbReference type="GO" id="GO:0005886">
    <property type="term" value="C:plasma membrane"/>
    <property type="evidence" value="ECO:0007669"/>
    <property type="project" value="UniProtKB-SubCell"/>
</dbReference>
<dbReference type="Proteomes" id="UP001150001">
    <property type="component" value="Unassembled WGS sequence"/>
</dbReference>
<keyword evidence="11" id="KW-0697">Rotamase</keyword>
<evidence type="ECO:0000256" key="6">
    <source>
        <dbReference type="ARBA" id="ARBA00023136"/>
    </source>
</evidence>
<accession>A0A178JGA5</accession>
<dbReference type="Proteomes" id="UP000094761">
    <property type="component" value="Unassembled WGS sequence"/>
</dbReference>
<evidence type="ECO:0000313" key="17">
    <source>
        <dbReference type="Proteomes" id="UP001150001"/>
    </source>
</evidence>
<dbReference type="EMBL" id="LUAX01000001">
    <property type="protein sequence ID" value="OAN00961.1"/>
    <property type="molecule type" value="Genomic_DNA"/>
</dbReference>
<dbReference type="GO" id="GO:0003755">
    <property type="term" value="F:peptidyl-prolyl cis-trans isomerase activity"/>
    <property type="evidence" value="ECO:0007669"/>
    <property type="project" value="UniProtKB-KW"/>
</dbReference>
<comment type="similarity">
    <text evidence="8">Belongs to the PpiD chaperone family.</text>
</comment>
<keyword evidence="6 12" id="KW-0472">Membrane</keyword>
<evidence type="ECO:0000313" key="14">
    <source>
        <dbReference type="EMBL" id="MDC5741318.1"/>
    </source>
</evidence>
<gene>
    <name evidence="14" type="primary">ppiD</name>
    <name evidence="15" type="ORF">AZ468_07475</name>
    <name evidence="14" type="ORF">OPW20_14705</name>
</gene>
<dbReference type="Pfam" id="PF13624">
    <property type="entry name" value="SurA_N_3"/>
    <property type="match status" value="1"/>
</dbReference>
<comment type="subcellular location">
    <subcellularLocation>
        <location evidence="1">Cell inner membrane</location>
        <topology evidence="1">Single-pass type II membrane protein</topology>
        <orientation evidence="1">Periplasmic side</orientation>
    </subcellularLocation>
</comment>
<evidence type="ECO:0000256" key="8">
    <source>
        <dbReference type="ARBA" id="ARBA00038408"/>
    </source>
</evidence>
<keyword evidence="3" id="KW-0997">Cell inner membrane</keyword>
<dbReference type="GeneID" id="78075524"/>